<reference evidence="1" key="1">
    <citation type="submission" date="2020-12" db="EMBL/GenBank/DDBJ databases">
        <title>Metabolic potential, ecology and presence of endohyphal bacteria is reflected in genomic diversity of Mucoromycotina.</title>
        <authorList>
            <person name="Muszewska A."/>
            <person name="Okrasinska A."/>
            <person name="Steczkiewicz K."/>
            <person name="Drgas O."/>
            <person name="Orlowska M."/>
            <person name="Perlinska-Lenart U."/>
            <person name="Aleksandrzak-Piekarczyk T."/>
            <person name="Szatraj K."/>
            <person name="Zielenkiewicz U."/>
            <person name="Pilsyk S."/>
            <person name="Malc E."/>
            <person name="Mieczkowski P."/>
            <person name="Kruszewska J.S."/>
            <person name="Biernat P."/>
            <person name="Pawlowska J."/>
        </authorList>
    </citation>
    <scope>NUCLEOTIDE SEQUENCE</scope>
    <source>
        <strain evidence="1">WA0000017839</strain>
    </source>
</reference>
<organism evidence="1 2">
    <name type="scientific">Mucor saturninus</name>
    <dbReference type="NCBI Taxonomy" id="64648"/>
    <lineage>
        <taxon>Eukaryota</taxon>
        <taxon>Fungi</taxon>
        <taxon>Fungi incertae sedis</taxon>
        <taxon>Mucoromycota</taxon>
        <taxon>Mucoromycotina</taxon>
        <taxon>Mucoromycetes</taxon>
        <taxon>Mucorales</taxon>
        <taxon>Mucorineae</taxon>
        <taxon>Mucoraceae</taxon>
        <taxon>Mucor</taxon>
    </lineage>
</organism>
<dbReference type="EMBL" id="JAEPRD010000025">
    <property type="protein sequence ID" value="KAG2207419.1"/>
    <property type="molecule type" value="Genomic_DNA"/>
</dbReference>
<keyword evidence="2" id="KW-1185">Reference proteome</keyword>
<evidence type="ECO:0000313" key="1">
    <source>
        <dbReference type="EMBL" id="KAG2207419.1"/>
    </source>
</evidence>
<dbReference type="Proteomes" id="UP000603453">
    <property type="component" value="Unassembled WGS sequence"/>
</dbReference>
<name>A0A8H7R9X9_9FUNG</name>
<accession>A0A8H7R9X9</accession>
<comment type="caution">
    <text evidence="1">The sequence shown here is derived from an EMBL/GenBank/DDBJ whole genome shotgun (WGS) entry which is preliminary data.</text>
</comment>
<evidence type="ECO:0000313" key="2">
    <source>
        <dbReference type="Proteomes" id="UP000603453"/>
    </source>
</evidence>
<proteinExistence type="predicted"/>
<dbReference type="AlphaFoldDB" id="A0A8H7R9X9"/>
<gene>
    <name evidence="1" type="ORF">INT47_006894</name>
</gene>
<sequence>MTLITIQSWADMSRPAILDTANNQCATRNVIVSCFSKDLMVSTDRNGKANLEITGIINTIKVIKKSTTQNPVLIISRITVNQGMARFFGILNNV</sequence>
<protein>
    <submittedName>
        <fullName evidence="1">Uncharacterized protein</fullName>
    </submittedName>
</protein>